<proteinExistence type="inferred from homology"/>
<gene>
    <name evidence="8" type="ORF">EZS27_018629</name>
</gene>
<dbReference type="PROSITE" id="PS00092">
    <property type="entry name" value="N6_MTASE"/>
    <property type="match status" value="1"/>
</dbReference>
<feature type="domain" description="Radical SAM core" evidence="7">
    <location>
        <begin position="297"/>
        <end position="577"/>
    </location>
</feature>
<dbReference type="AlphaFoldDB" id="A0A5J4RGX5"/>
<dbReference type="GO" id="GO:0032259">
    <property type="term" value="P:methylation"/>
    <property type="evidence" value="ECO:0007669"/>
    <property type="project" value="InterPro"/>
</dbReference>
<dbReference type="InterPro" id="IPR002052">
    <property type="entry name" value="DNA_methylase_N6_adenine_CS"/>
</dbReference>
<evidence type="ECO:0000313" key="8">
    <source>
        <dbReference type="EMBL" id="KAA6332909.1"/>
    </source>
</evidence>
<dbReference type="SUPFAM" id="SSF102114">
    <property type="entry name" value="Radical SAM enzymes"/>
    <property type="match status" value="2"/>
</dbReference>
<dbReference type="InterPro" id="IPR058240">
    <property type="entry name" value="rSAM_sf"/>
</dbReference>
<dbReference type="GO" id="GO:0008168">
    <property type="term" value="F:methyltransferase activity"/>
    <property type="evidence" value="ECO:0007669"/>
    <property type="project" value="InterPro"/>
</dbReference>
<dbReference type="Pfam" id="PF08497">
    <property type="entry name" value="Radical_SAM_N"/>
    <property type="match status" value="1"/>
</dbReference>
<keyword evidence="8" id="KW-0808">Transferase</keyword>
<dbReference type="InterPro" id="IPR006638">
    <property type="entry name" value="Elp3/MiaA/NifB-like_rSAM"/>
</dbReference>
<accession>A0A5J4RGX5</accession>
<dbReference type="PROSITE" id="PS51918">
    <property type="entry name" value="RADICAL_SAM"/>
    <property type="match status" value="1"/>
</dbReference>
<evidence type="ECO:0000259" key="7">
    <source>
        <dbReference type="PROSITE" id="PS51918"/>
    </source>
</evidence>
<dbReference type="EC" id="2.8.4.4" evidence="8"/>
<keyword evidence="2" id="KW-0004">4Fe-4S</keyword>
<dbReference type="SFLD" id="SFLDS00029">
    <property type="entry name" value="Radical_SAM"/>
    <property type="match status" value="1"/>
</dbReference>
<evidence type="ECO:0000256" key="2">
    <source>
        <dbReference type="ARBA" id="ARBA00022485"/>
    </source>
</evidence>
<dbReference type="GO" id="GO:0003676">
    <property type="term" value="F:nucleic acid binding"/>
    <property type="evidence" value="ECO:0007669"/>
    <property type="project" value="InterPro"/>
</dbReference>
<dbReference type="SMART" id="SM00729">
    <property type="entry name" value="Elp3"/>
    <property type="match status" value="1"/>
</dbReference>
<dbReference type="EMBL" id="SNRY01001180">
    <property type="protein sequence ID" value="KAA6332909.1"/>
    <property type="molecule type" value="Genomic_DNA"/>
</dbReference>
<dbReference type="GO" id="GO:0005840">
    <property type="term" value="C:ribosome"/>
    <property type="evidence" value="ECO:0007669"/>
    <property type="project" value="UniProtKB-KW"/>
</dbReference>
<reference evidence="8" key="1">
    <citation type="submission" date="2019-03" db="EMBL/GenBank/DDBJ databases">
        <title>Single cell metagenomics reveals metabolic interactions within the superorganism composed of flagellate Streblomastix strix and complex community of Bacteroidetes bacteria on its surface.</title>
        <authorList>
            <person name="Treitli S.C."/>
            <person name="Kolisko M."/>
            <person name="Husnik F."/>
            <person name="Keeling P."/>
            <person name="Hampl V."/>
        </authorList>
    </citation>
    <scope>NUCLEOTIDE SEQUENCE</scope>
    <source>
        <strain evidence="8">STM</strain>
    </source>
</reference>
<dbReference type="HAMAP" id="MF_01251">
    <property type="entry name" value="UPF0313"/>
    <property type="match status" value="1"/>
</dbReference>
<keyword evidence="8" id="KW-0687">Ribonucleoprotein</keyword>
<sequence length="579" mass="67011">MKEYRLTDWLPTTKKEVELHGWSEVDVILFSGDAYIDHPSFGSAVIGRILEAEGLRVAIVPQPNWRDDWRDFKKLGRPRLFFGVSAGCMDSMVNKYTANKRLRSEDAYTPDGRADMRPEYPVVVYTRILKQLWQDVPVIAGGIEASMRRLTHYDYWQDCLRKSILCDSKADLLVYGMGEKPVIEIAHRFLANRTEIPHNIPQTAYLTDRIDSEDNDIQLFSHEECLKDKRKQAINFRRIEEESNQYVAARILQKTDDGTVVVNPPYPPAMQTELDHSFDLPYTRLPHPKYKDKRIPAYDMIKFSINIHRGCFGGCAFCTISAHQGKFIVSRSKESILKEVRAVMELPDFKGYLSDLGGPSANMYMMKGKDEVLCRRCKRPSCMYPGICVNLSTDHRPLLDIYHSVDSIEGIKKSFVGSGVRYDLLLHESKDGTINKTASEYINELIIRHVSGRLKVAPEHTNKNVLEIMRKPSFDLFEAFKRIFDRMNREHNLNQQLVPYFISSHPGCQEEDMKALATIIRRLNFRLEQVQDFTPTPMTLATEMWYTGYHPYTLKPVFSAKTQQEKLAQRRYFFGYKPN</sequence>
<comment type="caution">
    <text evidence="8">The sequence shown here is derived from an EMBL/GenBank/DDBJ whole genome shotgun (WGS) entry which is preliminary data.</text>
</comment>
<dbReference type="GO" id="GO:0051539">
    <property type="term" value="F:4 iron, 4 sulfur cluster binding"/>
    <property type="evidence" value="ECO:0007669"/>
    <property type="project" value="UniProtKB-KW"/>
</dbReference>
<keyword evidence="8" id="KW-0689">Ribosomal protein</keyword>
<dbReference type="InterPro" id="IPR007197">
    <property type="entry name" value="rSAM"/>
</dbReference>
<dbReference type="GO" id="GO:0103039">
    <property type="term" value="F:protein methylthiotransferase activity"/>
    <property type="evidence" value="ECO:0007669"/>
    <property type="project" value="UniProtKB-EC"/>
</dbReference>
<dbReference type="PROSITE" id="PS01278">
    <property type="entry name" value="MTTASE_RADICAL"/>
    <property type="match status" value="1"/>
</dbReference>
<organism evidence="8">
    <name type="scientific">termite gut metagenome</name>
    <dbReference type="NCBI Taxonomy" id="433724"/>
    <lineage>
        <taxon>unclassified sequences</taxon>
        <taxon>metagenomes</taxon>
        <taxon>organismal metagenomes</taxon>
    </lineage>
</organism>
<dbReference type="InterPro" id="IPR022946">
    <property type="entry name" value="UPF0313"/>
</dbReference>
<name>A0A5J4RGX5_9ZZZZ</name>
<dbReference type="NCBIfam" id="TIGR03904">
    <property type="entry name" value="SAM_YgiQ"/>
    <property type="match status" value="1"/>
</dbReference>
<protein>
    <submittedName>
        <fullName evidence="8">Ribosomal protein S12 methylthiotransferase RimO</fullName>
        <ecNumber evidence="8">2.8.4.4</ecNumber>
    </submittedName>
</protein>
<evidence type="ECO:0000256" key="5">
    <source>
        <dbReference type="ARBA" id="ARBA00023004"/>
    </source>
</evidence>
<dbReference type="InterPro" id="IPR013704">
    <property type="entry name" value="UPF0313_N"/>
</dbReference>
<keyword evidence="4" id="KW-0479">Metal-binding</keyword>
<evidence type="ECO:0000256" key="4">
    <source>
        <dbReference type="ARBA" id="ARBA00022723"/>
    </source>
</evidence>
<dbReference type="InterPro" id="IPR020612">
    <property type="entry name" value="Methylthiotransferase_CS"/>
</dbReference>
<dbReference type="SFLD" id="SFLDG01069">
    <property type="entry name" value="UPF0313"/>
    <property type="match status" value="1"/>
</dbReference>
<evidence type="ECO:0000256" key="1">
    <source>
        <dbReference type="ARBA" id="ARBA00001966"/>
    </source>
</evidence>
<dbReference type="GO" id="GO:0046872">
    <property type="term" value="F:metal ion binding"/>
    <property type="evidence" value="ECO:0007669"/>
    <property type="project" value="UniProtKB-KW"/>
</dbReference>
<keyword evidence="3" id="KW-0949">S-adenosyl-L-methionine</keyword>
<dbReference type="InterPro" id="IPR023404">
    <property type="entry name" value="rSAM_horseshoe"/>
</dbReference>
<dbReference type="PANTHER" id="PTHR32331:SF0">
    <property type="entry name" value="UPF0313 PROTEIN YGIQ"/>
    <property type="match status" value="1"/>
</dbReference>
<evidence type="ECO:0000256" key="6">
    <source>
        <dbReference type="ARBA" id="ARBA00023014"/>
    </source>
</evidence>
<dbReference type="PANTHER" id="PTHR32331">
    <property type="entry name" value="UPF0313 PROTEIN YGIQ"/>
    <property type="match status" value="1"/>
</dbReference>
<keyword evidence="5" id="KW-0408">Iron</keyword>
<keyword evidence="6" id="KW-0411">Iron-sulfur</keyword>
<comment type="cofactor">
    <cofactor evidence="1">
        <name>[4Fe-4S] cluster</name>
        <dbReference type="ChEBI" id="CHEBI:49883"/>
    </cofactor>
</comment>
<dbReference type="SFLD" id="SFLDG01082">
    <property type="entry name" value="B12-binding_domain_containing"/>
    <property type="match status" value="1"/>
</dbReference>
<evidence type="ECO:0000256" key="3">
    <source>
        <dbReference type="ARBA" id="ARBA00022691"/>
    </source>
</evidence>
<dbReference type="Gene3D" id="3.80.30.20">
    <property type="entry name" value="tm_1862 like domain"/>
    <property type="match status" value="1"/>
</dbReference>